<evidence type="ECO:0000256" key="1">
    <source>
        <dbReference type="ARBA" id="ARBA00023125"/>
    </source>
</evidence>
<dbReference type="Gene3D" id="1.10.10.60">
    <property type="entry name" value="Homeodomain-like"/>
    <property type="match status" value="1"/>
</dbReference>
<dbReference type="PANTHER" id="PTHR30055">
    <property type="entry name" value="HTH-TYPE TRANSCRIPTIONAL REGULATOR RUTR"/>
    <property type="match status" value="1"/>
</dbReference>
<dbReference type="PANTHER" id="PTHR30055:SF223">
    <property type="entry name" value="HTH-TYPE TRANSCRIPTIONAL REGULATOR UIDR"/>
    <property type="match status" value="1"/>
</dbReference>
<dbReference type="Gene3D" id="1.10.357.10">
    <property type="entry name" value="Tetracycline Repressor, domain 2"/>
    <property type="match status" value="1"/>
</dbReference>
<name>A0AAU7YDD3_9PSED</name>
<dbReference type="PROSITE" id="PS50977">
    <property type="entry name" value="HTH_TETR_2"/>
    <property type="match status" value="1"/>
</dbReference>
<evidence type="ECO:0000313" key="5">
    <source>
        <dbReference type="EMBL" id="BCD88799.1"/>
    </source>
</evidence>
<dbReference type="InterPro" id="IPR036271">
    <property type="entry name" value="Tet_transcr_reg_TetR-rel_C_sf"/>
</dbReference>
<feature type="region of interest" description="Disordered" evidence="3">
    <location>
        <begin position="1"/>
        <end position="20"/>
    </location>
</feature>
<keyword evidence="1 2" id="KW-0238">DNA-binding</keyword>
<reference evidence="5" key="1">
    <citation type="submission" date="2020-05" db="EMBL/GenBank/DDBJ databases">
        <title>Complete genome sequence of Pseudomonas sp. Sm006.</title>
        <authorList>
            <person name="Takeuchi K."/>
            <person name="Someya N."/>
        </authorList>
    </citation>
    <scope>NUCLEOTIDE SEQUENCE</scope>
    <source>
        <strain evidence="5">Sm006</strain>
    </source>
</reference>
<reference evidence="6" key="2">
    <citation type="submission" date="2023-08" db="EMBL/GenBank/DDBJ databases">
        <title>Increased levels of nutrients transform a symbiont into a lethal pathobiont.</title>
        <authorList>
            <person name="Lachnit T."/>
            <person name="Ulrich L."/>
            <person name="Willmer F.M."/>
            <person name="Hasenbein T."/>
            <person name="Steiner L.X."/>
            <person name="Wolters M."/>
            <person name="Herbst E.M."/>
            <person name="Deines P."/>
        </authorList>
    </citation>
    <scope>NUCLEOTIDE SEQUENCE</scope>
    <source>
        <strain evidence="6">T3</strain>
    </source>
</reference>
<dbReference type="GO" id="GO:0000976">
    <property type="term" value="F:transcription cis-regulatory region binding"/>
    <property type="evidence" value="ECO:0007669"/>
    <property type="project" value="TreeGrafter"/>
</dbReference>
<feature type="DNA-binding region" description="H-T-H motif" evidence="2">
    <location>
        <begin position="41"/>
        <end position="60"/>
    </location>
</feature>
<dbReference type="Proteomes" id="UP001064896">
    <property type="component" value="Chromosome"/>
</dbReference>
<evidence type="ECO:0000259" key="4">
    <source>
        <dbReference type="PROSITE" id="PS50977"/>
    </source>
</evidence>
<feature type="domain" description="HTH tetR-type" evidence="4">
    <location>
        <begin position="18"/>
        <end position="78"/>
    </location>
</feature>
<evidence type="ECO:0000313" key="7">
    <source>
        <dbReference type="Proteomes" id="UP001064896"/>
    </source>
</evidence>
<dbReference type="SUPFAM" id="SSF48498">
    <property type="entry name" value="Tetracyclin repressor-like, C-terminal domain"/>
    <property type="match status" value="1"/>
</dbReference>
<dbReference type="GO" id="GO:0003700">
    <property type="term" value="F:DNA-binding transcription factor activity"/>
    <property type="evidence" value="ECO:0007669"/>
    <property type="project" value="TreeGrafter"/>
</dbReference>
<gene>
    <name evidence="6" type="ORF">ABS648_15650</name>
    <name evidence="5" type="ORF">PSm6_52060</name>
</gene>
<dbReference type="InterPro" id="IPR050109">
    <property type="entry name" value="HTH-type_TetR-like_transc_reg"/>
</dbReference>
<accession>A0AAU7YDD3</accession>
<evidence type="ECO:0000256" key="3">
    <source>
        <dbReference type="SAM" id="MobiDB-lite"/>
    </source>
</evidence>
<sequence length="225" mass="24486">MTTTEQQAPSRAPRQDGQATRQQILEIAGQVFAERGFANATSKEICARSQANVAAVNYHFEGKDGLYTAVLLEAHQRIMTLETLEALTASELSGEDKLRRLITELLASLGSPRLAWPAKVLARELLSPSPLLPAVLKKESFPKARATRRIIGELLNLPEDDPAVLRSALNIFSPCLFLLIAHDSLSTTVLPGLDTEPQPLLEHMLVYALGGLAAIGEHHRKATTP</sequence>
<proteinExistence type="predicted"/>
<evidence type="ECO:0000256" key="2">
    <source>
        <dbReference type="PROSITE-ProRule" id="PRU00335"/>
    </source>
</evidence>
<organism evidence="6">
    <name type="scientific">Pseudomonas solani</name>
    <dbReference type="NCBI Taxonomy" id="2731552"/>
    <lineage>
        <taxon>Bacteria</taxon>
        <taxon>Pseudomonadati</taxon>
        <taxon>Pseudomonadota</taxon>
        <taxon>Gammaproteobacteria</taxon>
        <taxon>Pseudomonadales</taxon>
        <taxon>Pseudomonadaceae</taxon>
        <taxon>Pseudomonas</taxon>
    </lineage>
</organism>
<dbReference type="EMBL" id="CP158373">
    <property type="protein sequence ID" value="XBY67149.1"/>
    <property type="molecule type" value="Genomic_DNA"/>
</dbReference>
<dbReference type="Pfam" id="PF00440">
    <property type="entry name" value="TetR_N"/>
    <property type="match status" value="1"/>
</dbReference>
<dbReference type="SUPFAM" id="SSF46689">
    <property type="entry name" value="Homeodomain-like"/>
    <property type="match status" value="1"/>
</dbReference>
<dbReference type="InterPro" id="IPR015292">
    <property type="entry name" value="Tscrpt_reg_YbiH_C"/>
</dbReference>
<keyword evidence="7" id="KW-1185">Reference proteome</keyword>
<dbReference type="InterPro" id="IPR001647">
    <property type="entry name" value="HTH_TetR"/>
</dbReference>
<dbReference type="RefSeq" id="WP_021221859.1">
    <property type="nucleotide sequence ID" value="NZ_AP023081.1"/>
</dbReference>
<protein>
    <submittedName>
        <fullName evidence="5">TetR family transcriptional regulator</fullName>
    </submittedName>
    <submittedName>
        <fullName evidence="6">TetR/AcrR family transcriptional regulator</fullName>
    </submittedName>
</protein>
<dbReference type="EMBL" id="AP023081">
    <property type="protein sequence ID" value="BCD88799.1"/>
    <property type="molecule type" value="Genomic_DNA"/>
</dbReference>
<dbReference type="Pfam" id="PF09209">
    <property type="entry name" value="CecR_C"/>
    <property type="match status" value="1"/>
</dbReference>
<evidence type="ECO:0000313" key="6">
    <source>
        <dbReference type="EMBL" id="XBY67149.1"/>
    </source>
</evidence>
<dbReference type="InterPro" id="IPR009057">
    <property type="entry name" value="Homeodomain-like_sf"/>
</dbReference>
<dbReference type="AlphaFoldDB" id="A0AAU7YDD3"/>